<name>A0A8K0D0R0_IGNLU</name>
<dbReference type="PANTHER" id="PTHR45749">
    <property type="match status" value="1"/>
</dbReference>
<evidence type="ECO:0000313" key="2">
    <source>
        <dbReference type="Proteomes" id="UP000801492"/>
    </source>
</evidence>
<dbReference type="OrthoDB" id="6777775at2759"/>
<proteinExistence type="predicted"/>
<gene>
    <name evidence="1" type="ORF">ILUMI_09050</name>
</gene>
<reference evidence="1" key="1">
    <citation type="submission" date="2019-08" db="EMBL/GenBank/DDBJ databases">
        <title>The genome of the North American firefly Photinus pyralis.</title>
        <authorList>
            <consortium name="Photinus pyralis genome working group"/>
            <person name="Fallon T.R."/>
            <person name="Sander Lower S.E."/>
            <person name="Weng J.-K."/>
        </authorList>
    </citation>
    <scope>NUCLEOTIDE SEQUENCE</scope>
    <source>
        <strain evidence="1">TRF0915ILg1</strain>
        <tissue evidence="1">Whole body</tissue>
    </source>
</reference>
<keyword evidence="2" id="KW-1185">Reference proteome</keyword>
<organism evidence="1 2">
    <name type="scientific">Ignelater luminosus</name>
    <name type="common">Cucubano</name>
    <name type="synonym">Pyrophorus luminosus</name>
    <dbReference type="NCBI Taxonomy" id="2038154"/>
    <lineage>
        <taxon>Eukaryota</taxon>
        <taxon>Metazoa</taxon>
        <taxon>Ecdysozoa</taxon>
        <taxon>Arthropoda</taxon>
        <taxon>Hexapoda</taxon>
        <taxon>Insecta</taxon>
        <taxon>Pterygota</taxon>
        <taxon>Neoptera</taxon>
        <taxon>Endopterygota</taxon>
        <taxon>Coleoptera</taxon>
        <taxon>Polyphaga</taxon>
        <taxon>Elateriformia</taxon>
        <taxon>Elateroidea</taxon>
        <taxon>Elateridae</taxon>
        <taxon>Agrypninae</taxon>
        <taxon>Pyrophorini</taxon>
        <taxon>Ignelater</taxon>
    </lineage>
</organism>
<dbReference type="EMBL" id="VTPC01004454">
    <property type="protein sequence ID" value="KAF2897129.1"/>
    <property type="molecule type" value="Genomic_DNA"/>
</dbReference>
<dbReference type="AlphaFoldDB" id="A0A8K0D0R0"/>
<protein>
    <recommendedName>
        <fullName evidence="3">DUF4371 domain-containing protein</fullName>
    </recommendedName>
</protein>
<accession>A0A8K0D0R0</accession>
<sequence>MIKSIIDPPIPYIGLIPTAINPGKLIRIQGTVPAVAYRDSRLQAIMKAVRPQIGNFTIFRGVSSTIQNELISSVGEVMIQEIKAELSKAPFVALIMDETSHISVKFQLFTVMRYVSAIGSVEERFLHFTDVSSDQTANGLLQHALKILHELGCNGKLVDDGAAVMA</sequence>
<evidence type="ECO:0000313" key="1">
    <source>
        <dbReference type="EMBL" id="KAF2897129.1"/>
    </source>
</evidence>
<dbReference type="Proteomes" id="UP000801492">
    <property type="component" value="Unassembled WGS sequence"/>
</dbReference>
<comment type="caution">
    <text evidence="1">The sequence shown here is derived from an EMBL/GenBank/DDBJ whole genome shotgun (WGS) entry which is preliminary data.</text>
</comment>
<dbReference type="PANTHER" id="PTHR45749:SF21">
    <property type="entry name" value="DUF4371 DOMAIN-CONTAINING PROTEIN"/>
    <property type="match status" value="1"/>
</dbReference>
<evidence type="ECO:0008006" key="3">
    <source>
        <dbReference type="Google" id="ProtNLM"/>
    </source>
</evidence>